<dbReference type="InterPro" id="IPR008687">
    <property type="entry name" value="MobC"/>
</dbReference>
<dbReference type="EMBL" id="JAGRQH010000003">
    <property type="protein sequence ID" value="MBR0559743.1"/>
    <property type="molecule type" value="Genomic_DNA"/>
</dbReference>
<gene>
    <name evidence="2" type="primary">mobC</name>
    <name evidence="2" type="ORF">KB213_06705</name>
</gene>
<accession>A0ABS5E763</accession>
<evidence type="ECO:0000259" key="1">
    <source>
        <dbReference type="Pfam" id="PF05713"/>
    </source>
</evidence>
<dbReference type="RefSeq" id="WP_211681473.1">
    <property type="nucleotide sequence ID" value="NZ_JAGRQH010000003.1"/>
</dbReference>
<name>A0ABS5E763_9PROT</name>
<keyword evidence="3" id="KW-1185">Reference proteome</keyword>
<evidence type="ECO:0000313" key="2">
    <source>
        <dbReference type="EMBL" id="MBR0559743.1"/>
    </source>
</evidence>
<dbReference type="Proteomes" id="UP000677812">
    <property type="component" value="Unassembled WGS sequence"/>
</dbReference>
<proteinExistence type="predicted"/>
<dbReference type="Pfam" id="PF05713">
    <property type="entry name" value="MobC"/>
    <property type="match status" value="1"/>
</dbReference>
<comment type="caution">
    <text evidence="2">The sequence shown here is derived from an EMBL/GenBank/DDBJ whole genome shotgun (WGS) entry which is preliminary data.</text>
</comment>
<protein>
    <submittedName>
        <fullName evidence="2">Plasmid mobilization relaxosome protein MobC</fullName>
    </submittedName>
</protein>
<feature type="domain" description="Bacterial mobilisation" evidence="1">
    <location>
        <begin position="56"/>
        <end position="93"/>
    </location>
</feature>
<reference evidence="2 3" key="1">
    <citation type="submission" date="2021-04" db="EMBL/GenBank/DDBJ databases">
        <title>The complete genome sequence of Neokomagataea sp. TBRC 2177.</title>
        <authorList>
            <person name="Charoenyingcharoen P."/>
            <person name="Yukphan P."/>
        </authorList>
    </citation>
    <scope>NUCLEOTIDE SEQUENCE [LARGE SCALE GENOMIC DNA]</scope>
    <source>
        <strain evidence="2 3">TBRC 2177</strain>
    </source>
</reference>
<organism evidence="2 3">
    <name type="scientific">Neokomagataea anthophila</name>
    <dbReference type="NCBI Taxonomy" id="2826925"/>
    <lineage>
        <taxon>Bacteria</taxon>
        <taxon>Pseudomonadati</taxon>
        <taxon>Pseudomonadota</taxon>
        <taxon>Alphaproteobacteria</taxon>
        <taxon>Acetobacterales</taxon>
        <taxon>Acetobacteraceae</taxon>
        <taxon>Neokomagataea</taxon>
    </lineage>
</organism>
<sequence>MSWKQIKTRMPNAYADELTKYAKQKSMPVSEVVRLAIWQYIHCEQTTGPELNAIKRELNGIGNNINQLARHANTTGHIEYLANLKEEILYIREDLHKTLKRTWH</sequence>
<evidence type="ECO:0000313" key="3">
    <source>
        <dbReference type="Proteomes" id="UP000677812"/>
    </source>
</evidence>